<sequence length="122" mass="13710">MVKVFFDIAKQVARKVASKLTRKVATKAATKATEKVCFMIIEIYVTCYIQIMTQYHSHGVTLSDNQKAKLATTFKDKSSITLRLSNHELRRNDELMLTKTQLKKFQKAIASGVSVGVKLSKA</sequence>
<reference evidence="1 2" key="1">
    <citation type="submission" date="2022-05" db="EMBL/GenBank/DDBJ databases">
        <authorList>
            <consortium name="Genoscope - CEA"/>
            <person name="William W."/>
        </authorList>
    </citation>
    <scope>NUCLEOTIDE SEQUENCE [LARGE SCALE GENOMIC DNA]</scope>
</reference>
<evidence type="ECO:0000313" key="2">
    <source>
        <dbReference type="Proteomes" id="UP001159428"/>
    </source>
</evidence>
<proteinExistence type="predicted"/>
<comment type="caution">
    <text evidence="1">The sequence shown here is derived from an EMBL/GenBank/DDBJ whole genome shotgun (WGS) entry which is preliminary data.</text>
</comment>
<name>A0AAU9X1D6_9CNID</name>
<evidence type="ECO:0000313" key="1">
    <source>
        <dbReference type="EMBL" id="CAH3132262.1"/>
    </source>
</evidence>
<keyword evidence="2" id="KW-1185">Reference proteome</keyword>
<protein>
    <submittedName>
        <fullName evidence="1">Uncharacterized protein</fullName>
    </submittedName>
</protein>
<dbReference type="Proteomes" id="UP001159428">
    <property type="component" value="Unassembled WGS sequence"/>
</dbReference>
<dbReference type="EMBL" id="CALNXJ010000026">
    <property type="protein sequence ID" value="CAH3132262.1"/>
    <property type="molecule type" value="Genomic_DNA"/>
</dbReference>
<dbReference type="AlphaFoldDB" id="A0AAU9X1D6"/>
<accession>A0AAU9X1D6</accession>
<gene>
    <name evidence="1" type="ORF">PMEA_00014614</name>
</gene>
<organism evidence="1 2">
    <name type="scientific">Pocillopora meandrina</name>
    <dbReference type="NCBI Taxonomy" id="46732"/>
    <lineage>
        <taxon>Eukaryota</taxon>
        <taxon>Metazoa</taxon>
        <taxon>Cnidaria</taxon>
        <taxon>Anthozoa</taxon>
        <taxon>Hexacorallia</taxon>
        <taxon>Scleractinia</taxon>
        <taxon>Astrocoeniina</taxon>
        <taxon>Pocilloporidae</taxon>
        <taxon>Pocillopora</taxon>
    </lineage>
</organism>